<dbReference type="Proteomes" id="UP000814140">
    <property type="component" value="Unassembled WGS sequence"/>
</dbReference>
<evidence type="ECO:0000313" key="2">
    <source>
        <dbReference type="Proteomes" id="UP000814140"/>
    </source>
</evidence>
<organism evidence="1 2">
    <name type="scientific">Artomyces pyxidatus</name>
    <dbReference type="NCBI Taxonomy" id="48021"/>
    <lineage>
        <taxon>Eukaryota</taxon>
        <taxon>Fungi</taxon>
        <taxon>Dikarya</taxon>
        <taxon>Basidiomycota</taxon>
        <taxon>Agaricomycotina</taxon>
        <taxon>Agaricomycetes</taxon>
        <taxon>Russulales</taxon>
        <taxon>Auriscalpiaceae</taxon>
        <taxon>Artomyces</taxon>
    </lineage>
</organism>
<name>A0ACB8SS02_9AGAM</name>
<dbReference type="EMBL" id="MU277227">
    <property type="protein sequence ID" value="KAI0059293.1"/>
    <property type="molecule type" value="Genomic_DNA"/>
</dbReference>
<reference evidence="1" key="2">
    <citation type="journal article" date="2022" name="New Phytol.">
        <title>Evolutionary transition to the ectomycorrhizal habit in the genomes of a hyperdiverse lineage of mushroom-forming fungi.</title>
        <authorList>
            <person name="Looney B."/>
            <person name="Miyauchi S."/>
            <person name="Morin E."/>
            <person name="Drula E."/>
            <person name="Courty P.E."/>
            <person name="Kohler A."/>
            <person name="Kuo A."/>
            <person name="LaButti K."/>
            <person name="Pangilinan J."/>
            <person name="Lipzen A."/>
            <person name="Riley R."/>
            <person name="Andreopoulos W."/>
            <person name="He G."/>
            <person name="Johnson J."/>
            <person name="Nolan M."/>
            <person name="Tritt A."/>
            <person name="Barry K.W."/>
            <person name="Grigoriev I.V."/>
            <person name="Nagy L.G."/>
            <person name="Hibbett D."/>
            <person name="Henrissat B."/>
            <person name="Matheny P.B."/>
            <person name="Labbe J."/>
            <person name="Martin F.M."/>
        </authorList>
    </citation>
    <scope>NUCLEOTIDE SEQUENCE</scope>
    <source>
        <strain evidence="1">HHB10654</strain>
    </source>
</reference>
<evidence type="ECO:0000313" key="1">
    <source>
        <dbReference type="EMBL" id="KAI0059293.1"/>
    </source>
</evidence>
<keyword evidence="2" id="KW-1185">Reference proteome</keyword>
<sequence length="315" mass="33936">MSFNVSSRLSRGQSVIAIAGATGNLGMVIARTLLSHTYRPFFSRVVVLTRDSASQNARMLADLGADVHVLWGDIHDALRSALRGVDVLINALGRAPGSEVPDALIQIAAEARVALYFPSEFGVDHRSSSFGAAEPQVWSLKREHENKARAALGAVGAQVVCVYVGIFPNYLGVLGFDRENRTILAPGSPTQRLSVTSQVDLVRTLVELSFLCMSPVTTASVPSHVHITGDVVSVADILALLELGAGGNVTVRGPDEQERDFPWLRRLMSSFAARELASAGKLDFSGDNDNDLVNPGQRGWKWATVAEYVQEKKTL</sequence>
<proteinExistence type="predicted"/>
<protein>
    <submittedName>
        <fullName evidence="1">NAD(P)-binding protein</fullName>
    </submittedName>
</protein>
<gene>
    <name evidence="1" type="ORF">BV25DRAFT_1809187</name>
</gene>
<comment type="caution">
    <text evidence="1">The sequence shown here is derived from an EMBL/GenBank/DDBJ whole genome shotgun (WGS) entry which is preliminary data.</text>
</comment>
<accession>A0ACB8SS02</accession>
<reference evidence="1" key="1">
    <citation type="submission" date="2021-03" db="EMBL/GenBank/DDBJ databases">
        <authorList>
            <consortium name="DOE Joint Genome Institute"/>
            <person name="Ahrendt S."/>
            <person name="Looney B.P."/>
            <person name="Miyauchi S."/>
            <person name="Morin E."/>
            <person name="Drula E."/>
            <person name="Courty P.E."/>
            <person name="Chicoki N."/>
            <person name="Fauchery L."/>
            <person name="Kohler A."/>
            <person name="Kuo A."/>
            <person name="Labutti K."/>
            <person name="Pangilinan J."/>
            <person name="Lipzen A."/>
            <person name="Riley R."/>
            <person name="Andreopoulos W."/>
            <person name="He G."/>
            <person name="Johnson J."/>
            <person name="Barry K.W."/>
            <person name="Grigoriev I.V."/>
            <person name="Nagy L."/>
            <person name="Hibbett D."/>
            <person name="Henrissat B."/>
            <person name="Matheny P.B."/>
            <person name="Labbe J."/>
            <person name="Martin F."/>
        </authorList>
    </citation>
    <scope>NUCLEOTIDE SEQUENCE</scope>
    <source>
        <strain evidence="1">HHB10654</strain>
    </source>
</reference>